<evidence type="ECO:0000313" key="3">
    <source>
        <dbReference type="EMBL" id="MDQ0363574.1"/>
    </source>
</evidence>
<dbReference type="InterPro" id="IPR050627">
    <property type="entry name" value="Nitroreductase/BluB"/>
</dbReference>
<keyword evidence="1" id="KW-0732">Signal</keyword>
<sequence length="326" mass="34525">MSPVLTTLRALSPESLAACLTAAVAAPSVHNTQPWLFRARGPEIDVMADLRRRLRVIDPDGRQLAVSVGAAALNLRVAMRAGGRLPVQRLLPDSVHPETLVTVFPGPFSPPGAGIRELAAAIGRRHTSRAPLCTSAIPWQVQQDLIAAAAAEGARLTGCAPVARDGLLALTRAAEETLHRDPAYRDEIAAWTGGPASRTDGVPVAAFAPRDATARLPLRDFGLGHPQPRRPDGARFERFPALMVLSTAGDSRYDWVRAGQALQRVLLTATVHGLAVTPMNQALDVPALRHLTGGDGAGRHAQAILRLGYGTPGPVTPRRGVDEVLV</sequence>
<feature type="signal peptide" evidence="1">
    <location>
        <begin position="1"/>
        <end position="17"/>
    </location>
</feature>
<comment type="caution">
    <text evidence="3">The sequence shown here is derived from an EMBL/GenBank/DDBJ whole genome shotgun (WGS) entry which is preliminary data.</text>
</comment>
<dbReference type="Gene3D" id="3.40.109.10">
    <property type="entry name" value="NADH Oxidase"/>
    <property type="match status" value="1"/>
</dbReference>
<dbReference type="InterPro" id="IPR029479">
    <property type="entry name" value="Nitroreductase"/>
</dbReference>
<dbReference type="Pfam" id="PF00881">
    <property type="entry name" value="Nitroreductase"/>
    <property type="match status" value="1"/>
</dbReference>
<feature type="domain" description="Nitroreductase" evidence="2">
    <location>
        <begin position="212"/>
        <end position="309"/>
    </location>
</feature>
<dbReference type="EMBL" id="JAUSUZ010000001">
    <property type="protein sequence ID" value="MDQ0363574.1"/>
    <property type="molecule type" value="Genomic_DNA"/>
</dbReference>
<dbReference type="Proteomes" id="UP001240236">
    <property type="component" value="Unassembled WGS sequence"/>
</dbReference>
<feature type="chain" id="PRO_5042011472" description="Nitroreductase domain-containing protein" evidence="1">
    <location>
        <begin position="18"/>
        <end position="326"/>
    </location>
</feature>
<gene>
    <name evidence="3" type="ORF">J2S42_000243</name>
</gene>
<keyword evidence="4" id="KW-1185">Reference proteome</keyword>
<evidence type="ECO:0000259" key="2">
    <source>
        <dbReference type="Pfam" id="PF00881"/>
    </source>
</evidence>
<reference evidence="3 4" key="1">
    <citation type="submission" date="2023-07" db="EMBL/GenBank/DDBJ databases">
        <title>Sequencing the genomes of 1000 actinobacteria strains.</title>
        <authorList>
            <person name="Klenk H.-P."/>
        </authorList>
    </citation>
    <scope>NUCLEOTIDE SEQUENCE [LARGE SCALE GENOMIC DNA]</scope>
    <source>
        <strain evidence="3 4">DSM 44709</strain>
    </source>
</reference>
<dbReference type="NCBIfam" id="NF047509">
    <property type="entry name" value="Rv3131_FMN_oxido"/>
    <property type="match status" value="1"/>
</dbReference>
<dbReference type="InterPro" id="IPR000415">
    <property type="entry name" value="Nitroreductase-like"/>
</dbReference>
<evidence type="ECO:0000313" key="4">
    <source>
        <dbReference type="Proteomes" id="UP001240236"/>
    </source>
</evidence>
<proteinExistence type="predicted"/>
<evidence type="ECO:0000256" key="1">
    <source>
        <dbReference type="SAM" id="SignalP"/>
    </source>
</evidence>
<dbReference type="PANTHER" id="PTHR23026:SF123">
    <property type="entry name" value="NAD(P)H NITROREDUCTASE RV3131-RELATED"/>
    <property type="match status" value="1"/>
</dbReference>
<name>A0AAE4AV48_9ACTN</name>
<dbReference type="GO" id="GO:0016491">
    <property type="term" value="F:oxidoreductase activity"/>
    <property type="evidence" value="ECO:0007669"/>
    <property type="project" value="InterPro"/>
</dbReference>
<dbReference type="SUPFAM" id="SSF55469">
    <property type="entry name" value="FMN-dependent nitroreductase-like"/>
    <property type="match status" value="1"/>
</dbReference>
<accession>A0AAE4AV48</accession>
<organism evidence="3 4">
    <name type="scientific">Catenuloplanes indicus</name>
    <dbReference type="NCBI Taxonomy" id="137267"/>
    <lineage>
        <taxon>Bacteria</taxon>
        <taxon>Bacillati</taxon>
        <taxon>Actinomycetota</taxon>
        <taxon>Actinomycetes</taxon>
        <taxon>Micromonosporales</taxon>
        <taxon>Micromonosporaceae</taxon>
        <taxon>Catenuloplanes</taxon>
    </lineage>
</organism>
<dbReference type="AlphaFoldDB" id="A0AAE4AV48"/>
<dbReference type="RefSeq" id="WP_307234307.1">
    <property type="nucleotide sequence ID" value="NZ_JAUSUZ010000001.1"/>
</dbReference>
<protein>
    <recommendedName>
        <fullName evidence="2">Nitroreductase domain-containing protein</fullName>
    </recommendedName>
</protein>
<dbReference type="PANTHER" id="PTHR23026">
    <property type="entry name" value="NADPH NITROREDUCTASE"/>
    <property type="match status" value="1"/>
</dbReference>